<evidence type="ECO:0000256" key="1">
    <source>
        <dbReference type="ARBA" id="ARBA00008936"/>
    </source>
</evidence>
<sequence>MGRESVLGSPLPFPSRSGQGHRWDKIGFNNNYPAFVQLEPVSESLRKSTDQVTHRLRRCQYRTARRVSVAASAVRTYAIAKPAASEVSSILEQRISGAGARGDVEETGRVLTIGEGIARVYGLRNVQADEMVEFSSGAGGMCLILEANEVGRCLCLRFRSSHP</sequence>
<protein>
    <recommendedName>
        <fullName evidence="4">ATPase F1/V1/A1 complex alpha/beta subunit N-terminal domain-containing protein</fullName>
    </recommendedName>
</protein>
<dbReference type="PANTHER" id="PTHR48082:SF2">
    <property type="entry name" value="ATP SYNTHASE SUBUNIT ALPHA, MITOCHONDRIAL"/>
    <property type="match status" value="1"/>
</dbReference>
<dbReference type="EMBL" id="LWDE02000973">
    <property type="protein sequence ID" value="KAE8243069.1"/>
    <property type="molecule type" value="Genomic_DNA"/>
</dbReference>
<dbReference type="InterPro" id="IPR005294">
    <property type="entry name" value="ATP_synth_F1_asu"/>
</dbReference>
<dbReference type="GO" id="GO:0043531">
    <property type="term" value="F:ADP binding"/>
    <property type="evidence" value="ECO:0007669"/>
    <property type="project" value="TreeGrafter"/>
</dbReference>
<dbReference type="Gene3D" id="2.40.30.20">
    <property type="match status" value="1"/>
</dbReference>
<reference evidence="5" key="2">
    <citation type="journal article" date="2019" name="IMA Fungus">
        <title>Genome sequencing and comparison of five Tilletia species to identify candidate genes for the detection of regulated species infecting wheat.</title>
        <authorList>
            <person name="Nguyen H.D.T."/>
            <person name="Sultana T."/>
            <person name="Kesanakurti P."/>
            <person name="Hambleton S."/>
        </authorList>
    </citation>
    <scope>NUCLEOTIDE SEQUENCE</scope>
    <source>
        <strain evidence="5">DAOMC 236426</strain>
    </source>
</reference>
<gene>
    <name evidence="5" type="ORF">A4X06_0g6572</name>
</gene>
<dbReference type="InterPro" id="IPR036121">
    <property type="entry name" value="ATPase_F1/V1/A1_a/bsu_N_sf"/>
</dbReference>
<organism evidence="5 6">
    <name type="scientific">Tilletia controversa</name>
    <name type="common">dwarf bunt fungus</name>
    <dbReference type="NCBI Taxonomy" id="13291"/>
    <lineage>
        <taxon>Eukaryota</taxon>
        <taxon>Fungi</taxon>
        <taxon>Dikarya</taxon>
        <taxon>Basidiomycota</taxon>
        <taxon>Ustilaginomycotina</taxon>
        <taxon>Exobasidiomycetes</taxon>
        <taxon>Tilletiales</taxon>
        <taxon>Tilletiaceae</taxon>
        <taxon>Tilletia</taxon>
    </lineage>
</organism>
<dbReference type="Proteomes" id="UP000077684">
    <property type="component" value="Unassembled WGS sequence"/>
</dbReference>
<evidence type="ECO:0000259" key="4">
    <source>
        <dbReference type="Pfam" id="PF02874"/>
    </source>
</evidence>
<comment type="caution">
    <text evidence="5">The sequence shown here is derived from an EMBL/GenBank/DDBJ whole genome shotgun (WGS) entry which is preliminary data.</text>
</comment>
<name>A0A8X7MP06_9BASI</name>
<comment type="similarity">
    <text evidence="1">Belongs to the ATPase alpha/beta chains family.</text>
</comment>
<evidence type="ECO:0000256" key="3">
    <source>
        <dbReference type="SAM" id="MobiDB-lite"/>
    </source>
</evidence>
<dbReference type="AlphaFoldDB" id="A0A8X7MP06"/>
<dbReference type="PANTHER" id="PTHR48082">
    <property type="entry name" value="ATP SYNTHASE SUBUNIT ALPHA, MITOCHONDRIAL"/>
    <property type="match status" value="1"/>
</dbReference>
<dbReference type="GO" id="GO:0046933">
    <property type="term" value="F:proton-transporting ATP synthase activity, rotational mechanism"/>
    <property type="evidence" value="ECO:0007669"/>
    <property type="project" value="InterPro"/>
</dbReference>
<feature type="domain" description="ATPase F1/V1/A1 complex alpha/beta subunit N-terminal" evidence="4">
    <location>
        <begin position="104"/>
        <end position="151"/>
    </location>
</feature>
<dbReference type="GO" id="GO:0045259">
    <property type="term" value="C:proton-transporting ATP synthase complex"/>
    <property type="evidence" value="ECO:0007669"/>
    <property type="project" value="InterPro"/>
</dbReference>
<evidence type="ECO:0000313" key="6">
    <source>
        <dbReference type="Proteomes" id="UP000077684"/>
    </source>
</evidence>
<dbReference type="InterPro" id="IPR004100">
    <property type="entry name" value="ATPase_F1/V1/A1_a/bsu_N"/>
</dbReference>
<dbReference type="GO" id="GO:0005524">
    <property type="term" value="F:ATP binding"/>
    <property type="evidence" value="ECO:0007669"/>
    <property type="project" value="UniProtKB-KW"/>
</dbReference>
<keyword evidence="2" id="KW-0813">Transport</keyword>
<accession>A0A8X7MP06</accession>
<proteinExistence type="inferred from homology"/>
<reference evidence="5" key="1">
    <citation type="submission" date="2016-04" db="EMBL/GenBank/DDBJ databases">
        <authorList>
            <person name="Nguyen H.D."/>
            <person name="Samba Siva P."/>
            <person name="Cullis J."/>
            <person name="Levesque C.A."/>
            <person name="Hambleton S."/>
        </authorList>
    </citation>
    <scope>NUCLEOTIDE SEQUENCE</scope>
    <source>
        <strain evidence="5">DAOMC 236426</strain>
    </source>
</reference>
<keyword evidence="6" id="KW-1185">Reference proteome</keyword>
<dbReference type="InterPro" id="IPR023366">
    <property type="entry name" value="ATP_synth_asu-like_sf"/>
</dbReference>
<evidence type="ECO:0000256" key="2">
    <source>
        <dbReference type="ARBA" id="ARBA00022448"/>
    </source>
</evidence>
<feature type="region of interest" description="Disordered" evidence="3">
    <location>
        <begin position="1"/>
        <end position="22"/>
    </location>
</feature>
<dbReference type="SUPFAM" id="SSF50615">
    <property type="entry name" value="N-terminal domain of alpha and beta subunits of F1 ATP synthase"/>
    <property type="match status" value="1"/>
</dbReference>
<dbReference type="Pfam" id="PF02874">
    <property type="entry name" value="ATP-synt_ab_N"/>
    <property type="match status" value="1"/>
</dbReference>
<evidence type="ECO:0000313" key="5">
    <source>
        <dbReference type="EMBL" id="KAE8243069.1"/>
    </source>
</evidence>